<sequence length="941" mass="103606">MDKFEILRKAAAQGVVLLRNEKNTLPFEPSDNVAVFGRCQVDYYKSGTGSGGSVHVPFSVNFVSGMETLKKEGFPLPQLNEELLKVYSDWLKEHPFDAGKGAWAAEPWSQVEMELGDSLVKEAASKSNKAVFIVGRTAGEDQDNSAEAGSFLLTQIERKNIELICTHFEKVAIVFNTSNIMDLSWIDESVFKSHITAVLFSWHGGMMGGQGLADVLCGKVNPSGKLPDSIAYKIEDYPSSKNFGHKDFLLYEEDIYVGYRYFTTFAKSKVQFPFGFGLSYTTFEVSGESYSFSDSKITVRAKVTNTGSKSGREVLQVYAECPQGKLGKASRVLCAFAKTKELAPKESQELELSFPVSRFASYDDSGVTGFAYSYVLEEGDYNFWAGSDCFSCKKVPAVSGAFSVEKTYALETLSQCCAPNREFMRIKPGKVNSDGLFIEEKETVPLSKVDIAKRIRESTPAEIPATKSSVTFSDVIADKSRIDEFIGTLSDVELMTLVRGEGMMSRKVTAGIASAFGGLSDSLHDKKVPAVGCSDGPSGIRMDNGTKAILLPIGTSLASSWDSALVEEVYEVLGNEMKENKIDVLLGPGCNIHRNPLNGRNFEYYSEDPLISGIMTSAACKGLAKTGAIATIKHFALNNQEKNRRNVDSVASERAIREIYLKPFEIAIKEGNARSVMTAYNTVNGFKAASYFDLNNSILRGEWGFTGLVMTDWWATMNDCVKGGEADGYKFSEMLKARNDIYMVCVNDTADKGGFGDNLEESLKKGSLSKAQLQLCAKDILLFITETFAAKAPLRPLRNEVFVESDINSAPEGANLISGRPAFAEDLASVVYFKIEKGGEYRIYGSFRKDGGDTLSQSITNVLVNDKAIGSFECRSTDGKKSFAVAAFVNLKPGIYKVQLEHTKPGIEVMELGFWQDMESPITTHFFEKFEKEREEREKNK</sequence>
<dbReference type="Gene3D" id="2.60.40.10">
    <property type="entry name" value="Immunoglobulins"/>
    <property type="match status" value="1"/>
</dbReference>
<keyword evidence="4 6" id="KW-0326">Glycosidase</keyword>
<dbReference type="InterPro" id="IPR036962">
    <property type="entry name" value="Glyco_hydro_3_N_sf"/>
</dbReference>
<comment type="caution">
    <text evidence="6">The sequence shown here is derived from an EMBL/GenBank/DDBJ whole genome shotgun (WGS) entry which is preliminary data.</text>
</comment>
<dbReference type="InterPro" id="IPR036881">
    <property type="entry name" value="Glyco_hydro_3_C_sf"/>
</dbReference>
<dbReference type="EMBL" id="JACHFQ010000005">
    <property type="protein sequence ID" value="MBB5226440.1"/>
    <property type="molecule type" value="Genomic_DNA"/>
</dbReference>
<dbReference type="InterPro" id="IPR050288">
    <property type="entry name" value="Cellulose_deg_GH3"/>
</dbReference>
<keyword evidence="7" id="KW-1185">Reference proteome</keyword>
<evidence type="ECO:0000313" key="6">
    <source>
        <dbReference type="EMBL" id="MBB5226440.1"/>
    </source>
</evidence>
<dbReference type="Pfam" id="PF01915">
    <property type="entry name" value="Glyco_hydro_3_C"/>
    <property type="match status" value="1"/>
</dbReference>
<dbReference type="PROSITE" id="PS00775">
    <property type="entry name" value="GLYCOSYL_HYDROL_F3"/>
    <property type="match status" value="1"/>
</dbReference>
<dbReference type="Proteomes" id="UP000518887">
    <property type="component" value="Unassembled WGS sequence"/>
</dbReference>
<dbReference type="InterPro" id="IPR019800">
    <property type="entry name" value="Glyco_hydro_3_AS"/>
</dbReference>
<dbReference type="PRINTS" id="PR00133">
    <property type="entry name" value="GLHYDRLASE3"/>
</dbReference>
<dbReference type="InterPro" id="IPR002772">
    <property type="entry name" value="Glyco_hydro_3_C"/>
</dbReference>
<dbReference type="InterPro" id="IPR013783">
    <property type="entry name" value="Ig-like_fold"/>
</dbReference>
<dbReference type="SUPFAM" id="SSF51445">
    <property type="entry name" value="(Trans)glycosidases"/>
    <property type="match status" value="1"/>
</dbReference>
<accession>A0A7W8G9S1</accession>
<comment type="similarity">
    <text evidence="1 4">Belongs to the glycosyl hydrolase 3 family.</text>
</comment>
<dbReference type="InterPro" id="IPR017853">
    <property type="entry name" value="GH"/>
</dbReference>
<keyword evidence="2 4" id="KW-0378">Hydrolase</keyword>
<dbReference type="GO" id="GO:0005975">
    <property type="term" value="P:carbohydrate metabolic process"/>
    <property type="evidence" value="ECO:0007669"/>
    <property type="project" value="InterPro"/>
</dbReference>
<evidence type="ECO:0000259" key="5">
    <source>
        <dbReference type="SMART" id="SM01217"/>
    </source>
</evidence>
<evidence type="ECO:0000313" key="7">
    <source>
        <dbReference type="Proteomes" id="UP000518887"/>
    </source>
</evidence>
<evidence type="ECO:0000256" key="1">
    <source>
        <dbReference type="ARBA" id="ARBA00005336"/>
    </source>
</evidence>
<dbReference type="PANTHER" id="PTHR42715">
    <property type="entry name" value="BETA-GLUCOSIDASE"/>
    <property type="match status" value="1"/>
</dbReference>
<dbReference type="EC" id="3.2.1.21" evidence="6"/>
<organism evidence="6 7">
    <name type="scientific">Treponema ruminis</name>
    <dbReference type="NCBI Taxonomy" id="744515"/>
    <lineage>
        <taxon>Bacteria</taxon>
        <taxon>Pseudomonadati</taxon>
        <taxon>Spirochaetota</taxon>
        <taxon>Spirochaetia</taxon>
        <taxon>Spirochaetales</taxon>
        <taxon>Treponemataceae</taxon>
        <taxon>Treponema</taxon>
    </lineage>
</organism>
<dbReference type="AlphaFoldDB" id="A0A7W8G9S1"/>
<evidence type="ECO:0000256" key="2">
    <source>
        <dbReference type="ARBA" id="ARBA00022801"/>
    </source>
</evidence>
<feature type="domain" description="Fibronectin type III-like" evidence="5">
    <location>
        <begin position="313"/>
        <end position="389"/>
    </location>
</feature>
<dbReference type="InterPro" id="IPR026891">
    <property type="entry name" value="Fn3-like"/>
</dbReference>
<evidence type="ECO:0000256" key="4">
    <source>
        <dbReference type="RuleBase" id="RU361161"/>
    </source>
</evidence>
<proteinExistence type="inferred from homology"/>
<protein>
    <submittedName>
        <fullName evidence="6">Beta-glucosidase</fullName>
        <ecNumber evidence="6">3.2.1.21</ecNumber>
    </submittedName>
</protein>
<dbReference type="Gene3D" id="3.20.20.300">
    <property type="entry name" value="Glycoside hydrolase, family 3, N-terminal domain"/>
    <property type="match status" value="1"/>
</dbReference>
<gene>
    <name evidence="6" type="ORF">HNP76_001813</name>
</gene>
<name>A0A7W8G9S1_9SPIR</name>
<dbReference type="GO" id="GO:0008422">
    <property type="term" value="F:beta-glucosidase activity"/>
    <property type="evidence" value="ECO:0007669"/>
    <property type="project" value="UniProtKB-EC"/>
</dbReference>
<dbReference type="SMART" id="SM01217">
    <property type="entry name" value="Fn3_like"/>
    <property type="match status" value="1"/>
</dbReference>
<reference evidence="6 7" key="1">
    <citation type="submission" date="2020-08" db="EMBL/GenBank/DDBJ databases">
        <title>Genomic Encyclopedia of Type Strains, Phase IV (KMG-IV): sequencing the most valuable type-strain genomes for metagenomic binning, comparative biology and taxonomic classification.</title>
        <authorList>
            <person name="Goeker M."/>
        </authorList>
    </citation>
    <scope>NUCLEOTIDE SEQUENCE [LARGE SCALE GENOMIC DNA]</scope>
    <source>
        <strain evidence="6 7">DSM 103462</strain>
    </source>
</reference>
<evidence type="ECO:0000256" key="3">
    <source>
        <dbReference type="ARBA" id="ARBA00023277"/>
    </source>
</evidence>
<dbReference type="RefSeq" id="WP_184659699.1">
    <property type="nucleotide sequence ID" value="NZ_CP031518.1"/>
</dbReference>
<dbReference type="Gene3D" id="3.40.50.1700">
    <property type="entry name" value="Glycoside hydrolase family 3 C-terminal domain"/>
    <property type="match status" value="1"/>
</dbReference>
<dbReference type="Pfam" id="PF00933">
    <property type="entry name" value="Glyco_hydro_3"/>
    <property type="match status" value="1"/>
</dbReference>
<dbReference type="SUPFAM" id="SSF52279">
    <property type="entry name" value="Beta-D-glucan exohydrolase, C-terminal domain"/>
    <property type="match status" value="1"/>
</dbReference>
<dbReference type="PANTHER" id="PTHR42715:SF10">
    <property type="entry name" value="BETA-GLUCOSIDASE"/>
    <property type="match status" value="1"/>
</dbReference>
<keyword evidence="3" id="KW-0119">Carbohydrate metabolism</keyword>
<dbReference type="InterPro" id="IPR001764">
    <property type="entry name" value="Glyco_hydro_3_N"/>
</dbReference>
<dbReference type="Pfam" id="PF14310">
    <property type="entry name" value="Fn3-like"/>
    <property type="match status" value="1"/>
</dbReference>